<dbReference type="AlphaFoldDB" id="A0A1B8PJV5"/>
<dbReference type="CDD" id="cd01646">
    <property type="entry name" value="RT_Bac_retron_I"/>
    <property type="match status" value="1"/>
</dbReference>
<dbReference type="Proteomes" id="UP000092671">
    <property type="component" value="Unassembled WGS sequence"/>
</dbReference>
<evidence type="ECO:0000313" key="3">
    <source>
        <dbReference type="Proteomes" id="UP000092671"/>
    </source>
</evidence>
<dbReference type="PROSITE" id="PS50878">
    <property type="entry name" value="RT_POL"/>
    <property type="match status" value="1"/>
</dbReference>
<dbReference type="RefSeq" id="WP_066892986.1">
    <property type="nucleotide sequence ID" value="NZ_LZDN01000009.1"/>
</dbReference>
<sequence length="674" mass="80600">MSQSKKNKVLLSSDDFYRVLITDTQPYHMPIIFNNYGFYNAIDKSKKSIDFYEIFIKDLGLLNVKSSDFLNDTYTIPFEYKISKNIHSFRSLKLVHPLYQLRFVDFYKKFYTIILYNCSRSEYSLRYPSRVNSTVFRLKNDNIYQNLMNDGDLYECQSNEHKVDIENNNQEFASSFFLYKKFEFNYKFYDSIDFLRLEKKFIYLTMLDVAHCFDSIYTHSISWAIKGKKYIKDNLNKPKENHSFEDGFDNLMQSINYNETNGIVIGAEFSRIFAELIFQRIDFEIQKEIEKKYQLNHNEHYAIRRYVDDYCVFLKEKGHEDKILEIISDKLKSYNLSLNMAKTKNFQRPFITQRSRNIAEIRRFLLSKMSEIICLKNDENGKYYFLDGNKLRNPQHRANEFIVEIKSYWNINDDSNSGFSRYIIKAFLSQTLKFINNSQSILDDDKHNCSFVINFFLFVFEVSLYCFTIDSNVSNSIEFSKIIIFIDRFIANNELLSDYQERFRYTVRNSLLELLDNELSNQKTTLIERLNILLTYCEISEGEIEYNNVNKYLFGANGDECNYFSLIVALFIFKNKDYYHLPKNEVVNKIKDKIAENPIKTHSETFHLYLDCMSCPYLNDNEKIKITKIFLPTLNCNDNAQKIVSKLKKYSWFVDWKNIDFLRYLKKKQLRNAY</sequence>
<name>A0A1B8PJV5_MORNO</name>
<evidence type="ECO:0000259" key="1">
    <source>
        <dbReference type="PROSITE" id="PS50878"/>
    </source>
</evidence>
<comment type="caution">
    <text evidence="2">The sequence shown here is derived from an EMBL/GenBank/DDBJ whole genome shotgun (WGS) entry which is preliminary data.</text>
</comment>
<dbReference type="NCBIfam" id="NF041748">
    <property type="entry name" value="Drt3b"/>
    <property type="match status" value="1"/>
</dbReference>
<reference evidence="2 3" key="1">
    <citation type="submission" date="2016-06" db="EMBL/GenBank/DDBJ databases">
        <title>Draft genome of Moraxella nonliquefaciens CCUG 60284.</title>
        <authorList>
            <person name="Salva-Serra F."/>
            <person name="Engstrom-Jakobsson H."/>
            <person name="Thorell K."/>
            <person name="Gonzales-Siles L."/>
            <person name="Karlsson R."/>
            <person name="Boulund F."/>
            <person name="Engstrand L."/>
            <person name="Kristiansson E."/>
            <person name="Moore E."/>
        </authorList>
    </citation>
    <scope>NUCLEOTIDE SEQUENCE [LARGE SCALE GENOMIC DNA]</scope>
    <source>
        <strain evidence="2 3">CCUG 60284</strain>
    </source>
</reference>
<gene>
    <name evidence="2" type="ORF">A9Z60_08720</name>
</gene>
<evidence type="ECO:0000313" key="2">
    <source>
        <dbReference type="EMBL" id="OBX51053.1"/>
    </source>
</evidence>
<dbReference type="Pfam" id="PF00078">
    <property type="entry name" value="RVT_1"/>
    <property type="match status" value="1"/>
</dbReference>
<accession>A0A1B8PJV5</accession>
<protein>
    <recommendedName>
        <fullName evidence="1">Reverse transcriptase domain-containing protein</fullName>
    </recommendedName>
</protein>
<proteinExistence type="predicted"/>
<feature type="domain" description="Reverse transcriptase" evidence="1">
    <location>
        <begin position="63"/>
        <end position="366"/>
    </location>
</feature>
<dbReference type="InterPro" id="IPR000477">
    <property type="entry name" value="RT_dom"/>
</dbReference>
<organism evidence="2 3">
    <name type="scientific">Moraxella nonliquefaciens</name>
    <dbReference type="NCBI Taxonomy" id="478"/>
    <lineage>
        <taxon>Bacteria</taxon>
        <taxon>Pseudomonadati</taxon>
        <taxon>Pseudomonadota</taxon>
        <taxon>Gammaproteobacteria</taxon>
        <taxon>Moraxellales</taxon>
        <taxon>Moraxellaceae</taxon>
        <taxon>Moraxella</taxon>
    </lineage>
</organism>
<dbReference type="EMBL" id="LZDN01000009">
    <property type="protein sequence ID" value="OBX51053.1"/>
    <property type="molecule type" value="Genomic_DNA"/>
</dbReference>